<dbReference type="Proteomes" id="UP001228049">
    <property type="component" value="Unassembled WGS sequence"/>
</dbReference>
<proteinExistence type="predicted"/>
<evidence type="ECO:0000313" key="2">
    <source>
        <dbReference type="EMBL" id="KAK1890096.1"/>
    </source>
</evidence>
<sequence length="175" mass="19081">MKDSRTNQQRSFLSQSLRPASLHTAALAVPSRISLTGVIQATISGQLSQSCHNPLSGGEETRLSPEGAENQGGRDIASLQMWYKLDEKCLPPVYRFLPISSPHPDLLTLDPEQRRRSREGWGATCCTLRGILQRSTVGALGQEEASLLLRTVLDWEVETGVQSVDGAPPHPGPEE</sequence>
<accession>A0AAD9BVE9</accession>
<reference evidence="2" key="1">
    <citation type="submission" date="2023-04" db="EMBL/GenBank/DDBJ databases">
        <title>Chromosome-level genome of Chaenocephalus aceratus.</title>
        <authorList>
            <person name="Park H."/>
        </authorList>
    </citation>
    <scope>NUCLEOTIDE SEQUENCE</scope>
    <source>
        <strain evidence="2">DE</strain>
        <tissue evidence="2">Muscle</tissue>
    </source>
</reference>
<feature type="region of interest" description="Disordered" evidence="1">
    <location>
        <begin position="49"/>
        <end position="72"/>
    </location>
</feature>
<name>A0AAD9BVE9_DISEL</name>
<dbReference type="EMBL" id="JASDAP010000016">
    <property type="protein sequence ID" value="KAK1890096.1"/>
    <property type="molecule type" value="Genomic_DNA"/>
</dbReference>
<gene>
    <name evidence="2" type="ORF">KUDE01_014769</name>
</gene>
<organism evidence="2 3">
    <name type="scientific">Dissostichus eleginoides</name>
    <name type="common">Patagonian toothfish</name>
    <name type="synonym">Dissostichus amissus</name>
    <dbReference type="NCBI Taxonomy" id="100907"/>
    <lineage>
        <taxon>Eukaryota</taxon>
        <taxon>Metazoa</taxon>
        <taxon>Chordata</taxon>
        <taxon>Craniata</taxon>
        <taxon>Vertebrata</taxon>
        <taxon>Euteleostomi</taxon>
        <taxon>Actinopterygii</taxon>
        <taxon>Neopterygii</taxon>
        <taxon>Teleostei</taxon>
        <taxon>Neoteleostei</taxon>
        <taxon>Acanthomorphata</taxon>
        <taxon>Eupercaria</taxon>
        <taxon>Perciformes</taxon>
        <taxon>Notothenioidei</taxon>
        <taxon>Nototheniidae</taxon>
        <taxon>Dissostichus</taxon>
    </lineage>
</organism>
<evidence type="ECO:0000256" key="1">
    <source>
        <dbReference type="SAM" id="MobiDB-lite"/>
    </source>
</evidence>
<protein>
    <submittedName>
        <fullName evidence="2">NACHT domain- and WD repeat-containing protein 1</fullName>
    </submittedName>
</protein>
<dbReference type="AlphaFoldDB" id="A0AAD9BVE9"/>
<comment type="caution">
    <text evidence="2">The sequence shown here is derived from an EMBL/GenBank/DDBJ whole genome shotgun (WGS) entry which is preliminary data.</text>
</comment>
<evidence type="ECO:0000313" key="3">
    <source>
        <dbReference type="Proteomes" id="UP001228049"/>
    </source>
</evidence>
<keyword evidence="3" id="KW-1185">Reference proteome</keyword>